<feature type="compositionally biased region" description="Basic and acidic residues" evidence="1">
    <location>
        <begin position="32"/>
        <end position="46"/>
    </location>
</feature>
<evidence type="ECO:0000313" key="4">
    <source>
        <dbReference type="Proteomes" id="UP000257109"/>
    </source>
</evidence>
<dbReference type="PANTHER" id="PTHR33223:SF10">
    <property type="entry name" value="AMINOTRANSFERASE-LIKE PLANT MOBILE DOMAIN-CONTAINING PROTEIN"/>
    <property type="match status" value="1"/>
</dbReference>
<name>A0A371EDH6_MUCPR</name>
<feature type="compositionally biased region" description="Basic and acidic residues" evidence="1">
    <location>
        <begin position="270"/>
        <end position="285"/>
    </location>
</feature>
<dbReference type="Pfam" id="PF03732">
    <property type="entry name" value="Retrotrans_gag"/>
    <property type="match status" value="1"/>
</dbReference>
<keyword evidence="4" id="KW-1185">Reference proteome</keyword>
<dbReference type="PANTHER" id="PTHR33223">
    <property type="entry name" value="CCHC-TYPE DOMAIN-CONTAINING PROTEIN"/>
    <property type="match status" value="1"/>
</dbReference>
<dbReference type="AlphaFoldDB" id="A0A371EDH6"/>
<accession>A0A371EDH6</accession>
<feature type="region of interest" description="Disordered" evidence="1">
    <location>
        <begin position="1"/>
        <end position="46"/>
    </location>
</feature>
<dbReference type="EMBL" id="QJKJ01014561">
    <property type="protein sequence ID" value="RDX64085.1"/>
    <property type="molecule type" value="Genomic_DNA"/>
</dbReference>
<evidence type="ECO:0000313" key="3">
    <source>
        <dbReference type="EMBL" id="RDX64085.1"/>
    </source>
</evidence>
<feature type="non-terminal residue" evidence="3">
    <location>
        <position position="1"/>
    </location>
</feature>
<feature type="domain" description="Retrotransposon gag" evidence="2">
    <location>
        <begin position="147"/>
        <end position="238"/>
    </location>
</feature>
<feature type="region of interest" description="Disordered" evidence="1">
    <location>
        <begin position="382"/>
        <end position="412"/>
    </location>
</feature>
<dbReference type="OrthoDB" id="1740536at2759"/>
<dbReference type="Proteomes" id="UP000257109">
    <property type="component" value="Unassembled WGS sequence"/>
</dbReference>
<protein>
    <recommendedName>
        <fullName evidence="2">Retrotransposon gag domain-containing protein</fullName>
    </recommendedName>
</protein>
<feature type="compositionally biased region" description="Polar residues" evidence="1">
    <location>
        <begin position="1"/>
        <end position="13"/>
    </location>
</feature>
<comment type="caution">
    <text evidence="3">The sequence shown here is derived from an EMBL/GenBank/DDBJ whole genome shotgun (WGS) entry which is preliminary data.</text>
</comment>
<dbReference type="InterPro" id="IPR005162">
    <property type="entry name" value="Retrotrans_gag_dom"/>
</dbReference>
<evidence type="ECO:0000259" key="2">
    <source>
        <dbReference type="Pfam" id="PF03732"/>
    </source>
</evidence>
<proteinExistence type="predicted"/>
<feature type="region of interest" description="Disordered" evidence="1">
    <location>
        <begin position="270"/>
        <end position="306"/>
    </location>
</feature>
<sequence length="680" mass="77623">MSVTRNQASSTNGGDEDAFQRLLHTVPSLQARSDEQSRQSEEAERRFRMAEERHLEALRRAQERAEELQQQLEAIKGARRENLVQQETPLSFWGQPFNQEIDDTRVPPNFREIVVEPFDGSQDPQTHLQAFQAQMYISGGDDRLSCKLFPGTLRGVAMQWMATLPPRTIQTFNDLAEVFTSQFAASKKKQLEVADLFDVKQGREESLKSYLARFNTATVRVNDPDQKFFIKAFQKGLRASPFSDSLALKRPSSMAEIRTRAEKHIEVEEDQAERLAEEQNRKNEGRATIPKAETSRRMETTHKEKHFTPLNEKRAQILREICHTRLLRFPPSSEGRTMGNNQSEWCEFHRTMGHSTEACWTLKTQIERLVQGGRLNQYVNTQRQWAQGEGSQDRRRSRLRPNSRLPTKGRRSTNIPLIVRPTERYGPSCVNRGQCNSVGKTDDVTNHRLYKRRLQKAGQGKRRAHGHIGYSKTIQGRKSIGGSGKLGQHPVLASYNIIIGRPALNRLEAVVSTFHLCMKFPVGRTVATVWADITAARKCYEDSMRIELAAQKDKVNVLDIDLDPRHFLEDRGPHPVGNLKKVQIGIVQTIETYSLFMEEAVILNVFDRCLKTWGDIWHASKLLIDPSDKKVLTKVGIDFLLECVCCGLSSFHCYGDVSLLFILGFLLHRCMQVPDSILQC</sequence>
<feature type="compositionally biased region" description="Basic residues" evidence="1">
    <location>
        <begin position="395"/>
        <end position="411"/>
    </location>
</feature>
<feature type="compositionally biased region" description="Basic and acidic residues" evidence="1">
    <location>
        <begin position="293"/>
        <end position="302"/>
    </location>
</feature>
<gene>
    <name evidence="3" type="ORF">CR513_57398</name>
</gene>
<evidence type="ECO:0000256" key="1">
    <source>
        <dbReference type="SAM" id="MobiDB-lite"/>
    </source>
</evidence>
<organism evidence="3 4">
    <name type="scientific">Mucuna pruriens</name>
    <name type="common">Velvet bean</name>
    <name type="synonym">Dolichos pruriens</name>
    <dbReference type="NCBI Taxonomy" id="157652"/>
    <lineage>
        <taxon>Eukaryota</taxon>
        <taxon>Viridiplantae</taxon>
        <taxon>Streptophyta</taxon>
        <taxon>Embryophyta</taxon>
        <taxon>Tracheophyta</taxon>
        <taxon>Spermatophyta</taxon>
        <taxon>Magnoliopsida</taxon>
        <taxon>eudicotyledons</taxon>
        <taxon>Gunneridae</taxon>
        <taxon>Pentapetalae</taxon>
        <taxon>rosids</taxon>
        <taxon>fabids</taxon>
        <taxon>Fabales</taxon>
        <taxon>Fabaceae</taxon>
        <taxon>Papilionoideae</taxon>
        <taxon>50 kb inversion clade</taxon>
        <taxon>NPAAA clade</taxon>
        <taxon>indigoferoid/millettioid clade</taxon>
        <taxon>Phaseoleae</taxon>
        <taxon>Mucuna</taxon>
    </lineage>
</organism>
<reference evidence="3" key="1">
    <citation type="submission" date="2018-05" db="EMBL/GenBank/DDBJ databases">
        <title>Draft genome of Mucuna pruriens seed.</title>
        <authorList>
            <person name="Nnadi N.E."/>
            <person name="Vos R."/>
            <person name="Hasami M.H."/>
            <person name="Devisetty U.K."/>
            <person name="Aguiy J.C."/>
        </authorList>
    </citation>
    <scope>NUCLEOTIDE SEQUENCE [LARGE SCALE GENOMIC DNA]</scope>
    <source>
        <strain evidence="3">JCA_2017</strain>
    </source>
</reference>